<dbReference type="InterPro" id="IPR027417">
    <property type="entry name" value="P-loop_NTPase"/>
</dbReference>
<dbReference type="Proteomes" id="UP000447833">
    <property type="component" value="Unassembled WGS sequence"/>
</dbReference>
<evidence type="ECO:0000256" key="1">
    <source>
        <dbReference type="ARBA" id="ARBA00004370"/>
    </source>
</evidence>
<dbReference type="EMBL" id="WMEY01000003">
    <property type="protein sequence ID" value="MYL63907.1"/>
    <property type="molecule type" value="Genomic_DNA"/>
</dbReference>
<dbReference type="GO" id="GO:0003924">
    <property type="term" value="F:GTPase activity"/>
    <property type="evidence" value="ECO:0007669"/>
    <property type="project" value="InterPro"/>
</dbReference>
<protein>
    <submittedName>
        <fullName evidence="8">Dynamin family protein</fullName>
    </submittedName>
</protein>
<dbReference type="SUPFAM" id="SSF52540">
    <property type="entry name" value="P-loop containing nucleoside triphosphate hydrolases"/>
    <property type="match status" value="2"/>
</dbReference>
<evidence type="ECO:0000256" key="3">
    <source>
        <dbReference type="ARBA" id="ARBA00022801"/>
    </source>
</evidence>
<evidence type="ECO:0000256" key="2">
    <source>
        <dbReference type="ARBA" id="ARBA00022741"/>
    </source>
</evidence>
<evidence type="ECO:0000256" key="5">
    <source>
        <dbReference type="ARBA" id="ARBA00023136"/>
    </source>
</evidence>
<keyword evidence="3" id="KW-0378">Hydrolase</keyword>
<evidence type="ECO:0000313" key="9">
    <source>
        <dbReference type="Proteomes" id="UP000447833"/>
    </source>
</evidence>
<gene>
    <name evidence="8" type="ORF">GLW07_11125</name>
</gene>
<reference evidence="8 9" key="1">
    <citation type="submission" date="2019-11" db="EMBL/GenBank/DDBJ databases">
        <title>Genome sequences of 17 halophilic strains isolated from different environments.</title>
        <authorList>
            <person name="Furrow R.E."/>
        </authorList>
    </citation>
    <scope>NUCLEOTIDE SEQUENCE [LARGE SCALE GENOMIC DNA]</scope>
    <source>
        <strain evidence="8 9">22506_14_FS</strain>
    </source>
</reference>
<dbReference type="Pfam" id="PF00350">
    <property type="entry name" value="Dynamin_N"/>
    <property type="match status" value="2"/>
</dbReference>
<feature type="domain" description="Dynamin N-terminal" evidence="7">
    <location>
        <begin position="84"/>
        <end position="235"/>
    </location>
</feature>
<accession>A0A845EZG6</accession>
<dbReference type="PANTHER" id="PTHR10465">
    <property type="entry name" value="TRANSMEMBRANE GTPASE FZO1"/>
    <property type="match status" value="1"/>
</dbReference>
<proteinExistence type="predicted"/>
<evidence type="ECO:0000256" key="4">
    <source>
        <dbReference type="ARBA" id="ARBA00023134"/>
    </source>
</evidence>
<dbReference type="InterPro" id="IPR027094">
    <property type="entry name" value="Mitofusin_fam"/>
</dbReference>
<sequence>MIRENIFRQYWENVTESVILRETLFTERQRDIMKHDYQSQTKVKEDVLQERLALIQTELAHAEASKMKQLSDKLMSGEQHFLFSGHFSAGKSSLINALFETNLLPSSPIPASANTVRIRSGQSGASVHFINGKKMIFKAPYDIDQVKGYCLNGEEVERVELSAPSKIEKDVIFIDTPGIDSTDEAHRLSTESSMYLADVVFYVMDYNHVQSEVNYQFIRELYRQNKKIILIVNQIDKHNEAEISFKSFKKSVVESFETWGMSLESFFFISLRDQNHPQNQFHQLKTYIEGLSKKTPEDKVKRVYDAAIELIENIDTVDEDNEVIQAYEEMETKLSFSKERIKLIEEEFQSEASTIQKSAILMPYEVREAGRAYLESLQSGFKVGLIFRDKKTQQERSNRYEAFVSGLEEQVKSQLEWHFKELLQELKSTAALTKVDPPVLDDSFHVDFTVIQEEAKKGNGATGEAVLHYTENVAHSMKTQIKQQAEKRKNLLIDQVNVEHNQIAMDVQKAFETQVGEKDSEVFLAKMELVSEKANGLWAILEGSRDEEARRIANSEDRQEERQQVIIVESVEKTNNEIHSENEGSLEEELVKKHDDDLPTSETTVQALQNIATELTDLPGFDHTKQNLIKKANKLADQSYTVALFGAFSAGKSSFANALIGEKILPSSPNPTTATLNRICPVTTEHAHKTAMIHYKTEEELLEDLNHSLSYFGEQAFSLRDGLQIISAGKLFKRESAETKPHALFLRAVVKGEGELSYLGMDREVTLTEYEDMVVNESKAAFIASISLYYDCPLTREGITLVDTPGADSINARHTGVAFQYMKAADAILYVTYYNHAFSKADREFLIQLGRVKDVFEMDKMFFLLNASDLAENDGELRTVLDHVNKQLQQYGIRYPSLYPVSSLAGMLSSETLSEDDEAFLSKLPKQLRNKGGLASFEERFYRFIRTDLSKMAVEASLSEITRIREEIAHWIEHFELNANEKEEQLKRLYLQSDEAIEEVKQYAVSTSLQQIEQELTELVHYVPQRLFYRFNDFFKEAFNPSIIQSRDGLNAASRSLLEDIEQDLLHELRAASLRIDRFIKRELQKNEKDMQMTIRNHLTDFRYVSNESRDMATPTFSASLSTWISSEALVKLARNSFKSSKQFFEQNGRDNLHDVLKKEFQQPVSDYLATEQQVIASMATNFYEENLDEIKREIQNEIREYIETRTTMLNSHLSKGFLQTKQSNVARIQTNLLGE</sequence>
<comment type="caution">
    <text evidence="8">The sequence shown here is derived from an EMBL/GenBank/DDBJ whole genome shotgun (WGS) entry which is preliminary data.</text>
</comment>
<keyword evidence="4" id="KW-0342">GTP-binding</keyword>
<keyword evidence="6" id="KW-0175">Coiled coil</keyword>
<evidence type="ECO:0000256" key="6">
    <source>
        <dbReference type="SAM" id="Coils"/>
    </source>
</evidence>
<dbReference type="GO" id="GO:0008053">
    <property type="term" value="P:mitochondrial fusion"/>
    <property type="evidence" value="ECO:0007669"/>
    <property type="project" value="TreeGrafter"/>
</dbReference>
<feature type="coiled-coil region" evidence="6">
    <location>
        <begin position="1181"/>
        <end position="1208"/>
    </location>
</feature>
<evidence type="ECO:0000313" key="8">
    <source>
        <dbReference type="EMBL" id="MYL63907.1"/>
    </source>
</evidence>
<dbReference type="InterPro" id="IPR045063">
    <property type="entry name" value="Dynamin_N"/>
</dbReference>
<organism evidence="8 9">
    <name type="scientific">Guptibacillus hwajinpoensis</name>
    <dbReference type="NCBI Taxonomy" id="208199"/>
    <lineage>
        <taxon>Bacteria</taxon>
        <taxon>Bacillati</taxon>
        <taxon>Bacillota</taxon>
        <taxon>Bacilli</taxon>
        <taxon>Bacillales</taxon>
        <taxon>Guptibacillaceae</taxon>
        <taxon>Guptibacillus</taxon>
    </lineage>
</organism>
<keyword evidence="2" id="KW-0547">Nucleotide-binding</keyword>
<evidence type="ECO:0000259" key="7">
    <source>
        <dbReference type="Pfam" id="PF00350"/>
    </source>
</evidence>
<dbReference type="Gene3D" id="3.40.50.300">
    <property type="entry name" value="P-loop containing nucleotide triphosphate hydrolases"/>
    <property type="match status" value="2"/>
</dbReference>
<dbReference type="AlphaFoldDB" id="A0A845EZG6"/>
<name>A0A845EZG6_9BACL</name>
<comment type="subcellular location">
    <subcellularLocation>
        <location evidence="1">Membrane</location>
    </subcellularLocation>
</comment>
<dbReference type="PANTHER" id="PTHR10465:SF0">
    <property type="entry name" value="SARCALUMENIN"/>
    <property type="match status" value="1"/>
</dbReference>
<dbReference type="CDD" id="cd09912">
    <property type="entry name" value="DLP_2"/>
    <property type="match status" value="1"/>
</dbReference>
<dbReference type="GO" id="GO:0016020">
    <property type="term" value="C:membrane"/>
    <property type="evidence" value="ECO:0007669"/>
    <property type="project" value="UniProtKB-SubCell"/>
</dbReference>
<feature type="domain" description="Dynamin N-terminal" evidence="7">
    <location>
        <begin position="642"/>
        <end position="856"/>
    </location>
</feature>
<keyword evidence="5" id="KW-0472">Membrane</keyword>
<dbReference type="GO" id="GO:0005525">
    <property type="term" value="F:GTP binding"/>
    <property type="evidence" value="ECO:0007669"/>
    <property type="project" value="UniProtKB-KW"/>
</dbReference>
<feature type="coiled-coil region" evidence="6">
    <location>
        <begin position="972"/>
        <end position="999"/>
    </location>
</feature>